<reference evidence="1" key="1">
    <citation type="submission" date="2020-04" db="EMBL/GenBank/DDBJ databases">
        <authorList>
            <person name="Zhang T."/>
        </authorList>
    </citation>
    <scope>NUCLEOTIDE SEQUENCE</scope>
    <source>
        <strain evidence="1">HKST-UBA03</strain>
    </source>
</reference>
<protein>
    <submittedName>
        <fullName evidence="1">Uncharacterized protein</fullName>
    </submittedName>
</protein>
<proteinExistence type="predicted"/>
<dbReference type="AlphaFoldDB" id="A0A955RSG7"/>
<dbReference type="EMBL" id="JAGQKZ010000064">
    <property type="protein sequence ID" value="MCA9392502.1"/>
    <property type="molecule type" value="Genomic_DNA"/>
</dbReference>
<organism evidence="1 2">
    <name type="scientific">candidate division WWE3 bacterium</name>
    <dbReference type="NCBI Taxonomy" id="2053526"/>
    <lineage>
        <taxon>Bacteria</taxon>
        <taxon>Katanobacteria</taxon>
    </lineage>
</organism>
<evidence type="ECO:0000313" key="2">
    <source>
        <dbReference type="Proteomes" id="UP000751518"/>
    </source>
</evidence>
<dbReference type="InterPro" id="IPR017853">
    <property type="entry name" value="GH"/>
</dbReference>
<dbReference type="SUPFAM" id="SSF51445">
    <property type="entry name" value="(Trans)glycosidases"/>
    <property type="match status" value="1"/>
</dbReference>
<sequence>MRKKRVVIILVVVVLLVIILAALSRLKNPDSPGALINDAPLKYKSLYWRIDQGLSAINKSLDESLTATKPPLTFGTEALVANGNRGEDLINNDAIVGATLELDRFQELGIQGVTVAIPYPILMPGFNRQGEYLDFYKKYAAEVKKRGMKMDVEMGVVFSGTDFSPLSVDYSSLSASKYVHDTRTMAQIIINELSPDYLNLGSEPDTFADLTGFADYNDPELYAQNVQDVISAMYKGNTLVGAGASSWLPISFVESLVQVNGLDFLSLHIYPLSTQILDNISQTITLAKQNNLKVVIDEAWLYKVDKGDSLTDVAANADIFKRDMYSFWAALDQQFLDVLLKIAQSGDVEYISPFWSRYFFTYLDYSSEYENLTYTQLLSIFHEQQIAAIVNGTFSSTGEYYKELINNY</sequence>
<accession>A0A955RSG7</accession>
<comment type="caution">
    <text evidence="1">The sequence shown here is derived from an EMBL/GenBank/DDBJ whole genome shotgun (WGS) entry which is preliminary data.</text>
</comment>
<name>A0A955RSG7_UNCKA</name>
<dbReference type="Gene3D" id="3.20.20.80">
    <property type="entry name" value="Glycosidases"/>
    <property type="match status" value="1"/>
</dbReference>
<evidence type="ECO:0000313" key="1">
    <source>
        <dbReference type="EMBL" id="MCA9392502.1"/>
    </source>
</evidence>
<gene>
    <name evidence="1" type="ORF">KC614_04900</name>
</gene>
<reference evidence="1" key="2">
    <citation type="journal article" date="2021" name="Microbiome">
        <title>Successional dynamics and alternative stable states in a saline activated sludge microbial community over 9 years.</title>
        <authorList>
            <person name="Wang Y."/>
            <person name="Ye J."/>
            <person name="Ju F."/>
            <person name="Liu L."/>
            <person name="Boyd J.A."/>
            <person name="Deng Y."/>
            <person name="Parks D.H."/>
            <person name="Jiang X."/>
            <person name="Yin X."/>
            <person name="Woodcroft B.J."/>
            <person name="Tyson G.W."/>
            <person name="Hugenholtz P."/>
            <person name="Polz M.F."/>
            <person name="Zhang T."/>
        </authorList>
    </citation>
    <scope>NUCLEOTIDE SEQUENCE</scope>
    <source>
        <strain evidence="1">HKST-UBA03</strain>
    </source>
</reference>
<dbReference type="Proteomes" id="UP000751518">
    <property type="component" value="Unassembled WGS sequence"/>
</dbReference>